<accession>A0A366FTW4</accession>
<reference evidence="9 10" key="1">
    <citation type="submission" date="2018-06" db="EMBL/GenBank/DDBJ databases">
        <title>Genomic Encyclopedia of Type Strains, Phase IV (KMG-IV): sequencing the most valuable type-strain genomes for metagenomic binning, comparative biology and taxonomic classification.</title>
        <authorList>
            <person name="Goeker M."/>
        </authorList>
    </citation>
    <scope>NUCLEOTIDE SEQUENCE [LARGE SCALE GENOMIC DNA]</scope>
    <source>
        <strain evidence="9 10">DSM 24875</strain>
    </source>
</reference>
<dbReference type="Pfam" id="PF00528">
    <property type="entry name" value="BPD_transp_1"/>
    <property type="match status" value="1"/>
</dbReference>
<dbReference type="PANTHER" id="PTHR43005">
    <property type="entry name" value="BLR7065 PROTEIN"/>
    <property type="match status" value="1"/>
</dbReference>
<keyword evidence="2 7" id="KW-0813">Transport</keyword>
<evidence type="ECO:0000256" key="2">
    <source>
        <dbReference type="ARBA" id="ARBA00022448"/>
    </source>
</evidence>
<feature type="transmembrane region" description="Helical" evidence="7">
    <location>
        <begin position="208"/>
        <end position="228"/>
    </location>
</feature>
<dbReference type="EMBL" id="QNRK01000001">
    <property type="protein sequence ID" value="RBP18124.1"/>
    <property type="molecule type" value="Genomic_DNA"/>
</dbReference>
<feature type="domain" description="ABC transmembrane type-1" evidence="8">
    <location>
        <begin position="74"/>
        <end position="290"/>
    </location>
</feature>
<evidence type="ECO:0000256" key="3">
    <source>
        <dbReference type="ARBA" id="ARBA00022475"/>
    </source>
</evidence>
<comment type="subcellular location">
    <subcellularLocation>
        <location evidence="1 7">Cell membrane</location>
        <topology evidence="1 7">Multi-pass membrane protein</topology>
    </subcellularLocation>
</comment>
<dbReference type="CDD" id="cd06261">
    <property type="entry name" value="TM_PBP2"/>
    <property type="match status" value="1"/>
</dbReference>
<dbReference type="PANTHER" id="PTHR43005:SF1">
    <property type="entry name" value="SPERMIDINE_PUTRESCINE TRANSPORT SYSTEM PERMEASE PROTEIN"/>
    <property type="match status" value="1"/>
</dbReference>
<keyword evidence="10" id="KW-1185">Reference proteome</keyword>
<dbReference type="GO" id="GO:0005886">
    <property type="term" value="C:plasma membrane"/>
    <property type="evidence" value="ECO:0007669"/>
    <property type="project" value="UniProtKB-SubCell"/>
</dbReference>
<proteinExistence type="inferred from homology"/>
<feature type="transmembrane region" description="Helical" evidence="7">
    <location>
        <begin position="12"/>
        <end position="33"/>
    </location>
</feature>
<protein>
    <submittedName>
        <fullName evidence="9">Carbohydrate ABC transporter membrane protein 1 (CUT1 family)</fullName>
    </submittedName>
</protein>
<feature type="transmembrane region" description="Helical" evidence="7">
    <location>
        <begin position="138"/>
        <end position="158"/>
    </location>
</feature>
<dbReference type="SUPFAM" id="SSF161098">
    <property type="entry name" value="MetI-like"/>
    <property type="match status" value="1"/>
</dbReference>
<dbReference type="GO" id="GO:0055085">
    <property type="term" value="P:transmembrane transport"/>
    <property type="evidence" value="ECO:0007669"/>
    <property type="project" value="InterPro"/>
</dbReference>
<evidence type="ECO:0000313" key="9">
    <source>
        <dbReference type="EMBL" id="RBP18124.1"/>
    </source>
</evidence>
<feature type="transmembrane region" description="Helical" evidence="7">
    <location>
        <begin position="111"/>
        <end position="132"/>
    </location>
</feature>
<dbReference type="InterPro" id="IPR035906">
    <property type="entry name" value="MetI-like_sf"/>
</dbReference>
<comment type="similarity">
    <text evidence="7">Belongs to the binding-protein-dependent transport system permease family.</text>
</comment>
<keyword evidence="3" id="KW-1003">Cell membrane</keyword>
<name>A0A366FTW4_9HYPH</name>
<keyword evidence="6 7" id="KW-0472">Membrane</keyword>
<comment type="caution">
    <text evidence="9">The sequence shown here is derived from an EMBL/GenBank/DDBJ whole genome shotgun (WGS) entry which is preliminary data.</text>
</comment>
<evidence type="ECO:0000256" key="7">
    <source>
        <dbReference type="RuleBase" id="RU363032"/>
    </source>
</evidence>
<dbReference type="Proteomes" id="UP000253529">
    <property type="component" value="Unassembled WGS sequence"/>
</dbReference>
<dbReference type="OrthoDB" id="5812615at2"/>
<feature type="transmembrane region" description="Helical" evidence="7">
    <location>
        <begin position="165"/>
        <end position="188"/>
    </location>
</feature>
<dbReference type="RefSeq" id="WP_113887198.1">
    <property type="nucleotide sequence ID" value="NZ_QNRK01000001.1"/>
</dbReference>
<evidence type="ECO:0000256" key="6">
    <source>
        <dbReference type="ARBA" id="ARBA00023136"/>
    </source>
</evidence>
<dbReference type="PROSITE" id="PS50928">
    <property type="entry name" value="ABC_TM1"/>
    <property type="match status" value="1"/>
</dbReference>
<gene>
    <name evidence="9" type="ORF">DFR50_10166</name>
</gene>
<dbReference type="InterPro" id="IPR000515">
    <property type="entry name" value="MetI-like"/>
</dbReference>
<evidence type="ECO:0000313" key="10">
    <source>
        <dbReference type="Proteomes" id="UP000253529"/>
    </source>
</evidence>
<evidence type="ECO:0000259" key="8">
    <source>
        <dbReference type="PROSITE" id="PS50928"/>
    </source>
</evidence>
<evidence type="ECO:0000256" key="1">
    <source>
        <dbReference type="ARBA" id="ARBA00004651"/>
    </source>
</evidence>
<organism evidence="9 10">
    <name type="scientific">Roseiarcus fermentans</name>
    <dbReference type="NCBI Taxonomy" id="1473586"/>
    <lineage>
        <taxon>Bacteria</taxon>
        <taxon>Pseudomonadati</taxon>
        <taxon>Pseudomonadota</taxon>
        <taxon>Alphaproteobacteria</taxon>
        <taxon>Hyphomicrobiales</taxon>
        <taxon>Roseiarcaceae</taxon>
        <taxon>Roseiarcus</taxon>
    </lineage>
</organism>
<dbReference type="AlphaFoldDB" id="A0A366FTW4"/>
<sequence>MKTIVGIQHRSFFPWLLMGPTLAILLAVGLFPFGYSLYLASTNIVLSKPYLPRVFMGLQQYQDLVTDPDFLNSLKITATFTISAVFVEFWAGLGLALLFKRTIVGKSVYRLGILIPMVIPPVVVGLIWKYLLYPHSGLVTYFTTQVAAIFGLPPVPFLSSPQTALATLIFVDVWQWTPFMFLILHAGLSSLPNEPYEAADIDGASRFRVFRTITLPLLKQSILIALIIRTMDAFRTYDTIAILTQGGPGNATQTFNVWLTNLGFIAFDASRAAALSLIMFVIILVMSFVFIQIFTKTDPLLER</sequence>
<evidence type="ECO:0000256" key="5">
    <source>
        <dbReference type="ARBA" id="ARBA00022989"/>
    </source>
</evidence>
<feature type="transmembrane region" description="Helical" evidence="7">
    <location>
        <begin position="272"/>
        <end position="294"/>
    </location>
</feature>
<feature type="transmembrane region" description="Helical" evidence="7">
    <location>
        <begin position="76"/>
        <end position="99"/>
    </location>
</feature>
<dbReference type="Gene3D" id="1.10.3720.10">
    <property type="entry name" value="MetI-like"/>
    <property type="match status" value="1"/>
</dbReference>
<keyword evidence="4 7" id="KW-0812">Transmembrane</keyword>
<keyword evidence="5 7" id="KW-1133">Transmembrane helix</keyword>
<evidence type="ECO:0000256" key="4">
    <source>
        <dbReference type="ARBA" id="ARBA00022692"/>
    </source>
</evidence>